<gene>
    <name evidence="10" type="ORF">WICMUC_003068</name>
</gene>
<dbReference type="PANTHER" id="PTHR12964:SF0">
    <property type="entry name" value="NADH DEHYDROGENASE [UBIQUINONE] 1 ALPHA SUBCOMPLEX SUBUNIT 6"/>
    <property type="match status" value="1"/>
</dbReference>
<dbReference type="Proteomes" id="UP000769528">
    <property type="component" value="Unassembled WGS sequence"/>
</dbReference>
<dbReference type="GO" id="GO:0045271">
    <property type="term" value="C:respiratory chain complex I"/>
    <property type="evidence" value="ECO:0007669"/>
    <property type="project" value="InterPro"/>
</dbReference>
<organism evidence="10 11">
    <name type="scientific">Wickerhamomyces mucosus</name>
    <dbReference type="NCBI Taxonomy" id="1378264"/>
    <lineage>
        <taxon>Eukaryota</taxon>
        <taxon>Fungi</taxon>
        <taxon>Dikarya</taxon>
        <taxon>Ascomycota</taxon>
        <taxon>Saccharomycotina</taxon>
        <taxon>Saccharomycetes</taxon>
        <taxon>Phaffomycetales</taxon>
        <taxon>Wickerhamomycetaceae</taxon>
        <taxon>Wickerhamomyces</taxon>
    </lineage>
</organism>
<reference evidence="10" key="1">
    <citation type="journal article" date="2021" name="Open Biol.">
        <title>Shared evolutionary footprints suggest mitochondrial oxidative damage underlies multiple complex I losses in fungi.</title>
        <authorList>
            <person name="Schikora-Tamarit M.A."/>
            <person name="Marcet-Houben M."/>
            <person name="Nosek J."/>
            <person name="Gabaldon T."/>
        </authorList>
    </citation>
    <scope>NUCLEOTIDE SEQUENCE</scope>
    <source>
        <strain evidence="10">CBS6341</strain>
    </source>
</reference>
<evidence type="ECO:0000256" key="6">
    <source>
        <dbReference type="ARBA" id="ARBA00022982"/>
    </source>
</evidence>
<dbReference type="PANTHER" id="PTHR12964">
    <property type="entry name" value="NADH-UBIQUINONE OXIDOREDUCTASE B14 SUBUNIT"/>
    <property type="match status" value="1"/>
</dbReference>
<evidence type="ECO:0000256" key="5">
    <source>
        <dbReference type="ARBA" id="ARBA00022792"/>
    </source>
</evidence>
<dbReference type="InterPro" id="IPR016488">
    <property type="entry name" value="NADH_Ub_cplx-1_asu_su-6"/>
</dbReference>
<proteinExistence type="inferred from homology"/>
<keyword evidence="3" id="KW-0813">Transport</keyword>
<dbReference type="AlphaFoldDB" id="A0A9P8PNS4"/>
<evidence type="ECO:0000256" key="4">
    <source>
        <dbReference type="ARBA" id="ARBA00022660"/>
    </source>
</evidence>
<evidence type="ECO:0000313" key="10">
    <source>
        <dbReference type="EMBL" id="KAH3674865.1"/>
    </source>
</evidence>
<accession>A0A9P8PNS4</accession>
<evidence type="ECO:0000256" key="2">
    <source>
        <dbReference type="ARBA" id="ARBA00009508"/>
    </source>
</evidence>
<dbReference type="GO" id="GO:0006979">
    <property type="term" value="P:response to oxidative stress"/>
    <property type="evidence" value="ECO:0007669"/>
    <property type="project" value="TreeGrafter"/>
</dbReference>
<name>A0A9P8PNS4_9ASCO</name>
<dbReference type="GO" id="GO:0005743">
    <property type="term" value="C:mitochondrial inner membrane"/>
    <property type="evidence" value="ECO:0007669"/>
    <property type="project" value="UniProtKB-SubCell"/>
</dbReference>
<dbReference type="EMBL" id="JAEUBF010000796">
    <property type="protein sequence ID" value="KAH3674865.1"/>
    <property type="molecule type" value="Genomic_DNA"/>
</dbReference>
<comment type="similarity">
    <text evidence="2">Belongs to the complex I LYR family.</text>
</comment>
<evidence type="ECO:0000256" key="8">
    <source>
        <dbReference type="ARBA" id="ARBA00023136"/>
    </source>
</evidence>
<keyword evidence="5" id="KW-0999">Mitochondrion inner membrane</keyword>
<dbReference type="Pfam" id="PF05347">
    <property type="entry name" value="Complex1_LYR"/>
    <property type="match status" value="1"/>
</dbReference>
<evidence type="ECO:0000256" key="7">
    <source>
        <dbReference type="ARBA" id="ARBA00023128"/>
    </source>
</evidence>
<reference evidence="10" key="2">
    <citation type="submission" date="2021-01" db="EMBL/GenBank/DDBJ databases">
        <authorList>
            <person name="Schikora-Tamarit M.A."/>
        </authorList>
    </citation>
    <scope>NUCLEOTIDE SEQUENCE</scope>
    <source>
        <strain evidence="10">CBS6341</strain>
    </source>
</reference>
<evidence type="ECO:0000259" key="9">
    <source>
        <dbReference type="Pfam" id="PF05347"/>
    </source>
</evidence>
<feature type="domain" description="Complex 1 LYR protein" evidence="9">
    <location>
        <begin position="24"/>
        <end position="85"/>
    </location>
</feature>
<dbReference type="InterPro" id="IPR045299">
    <property type="entry name" value="Complex1_LYR_NDUFA6_LYRM6"/>
</dbReference>
<keyword evidence="7" id="KW-0496">Mitochondrion</keyword>
<evidence type="ECO:0000256" key="1">
    <source>
        <dbReference type="ARBA" id="ARBA00004443"/>
    </source>
</evidence>
<evidence type="ECO:0000313" key="11">
    <source>
        <dbReference type="Proteomes" id="UP000769528"/>
    </source>
</evidence>
<keyword evidence="8" id="KW-0472">Membrane</keyword>
<keyword evidence="4" id="KW-0679">Respiratory chain</keyword>
<keyword evidence="6" id="KW-0249">Electron transport</keyword>
<comment type="subcellular location">
    <subcellularLocation>
        <location evidence="1">Mitochondrion inner membrane</location>
        <topology evidence="1">Peripheral membrane protein</topology>
        <orientation evidence="1">Matrix side</orientation>
    </subcellularLocation>
</comment>
<dbReference type="CDD" id="cd20266">
    <property type="entry name" value="Complex1_LYR_NDUFA6_LYRM6"/>
    <property type="match status" value="1"/>
</dbReference>
<comment type="caution">
    <text evidence="10">The sequence shown here is derived from an EMBL/GenBank/DDBJ whole genome shotgun (WGS) entry which is preliminary data.</text>
</comment>
<dbReference type="OrthoDB" id="14535at2759"/>
<dbReference type="InterPro" id="IPR008011">
    <property type="entry name" value="Complex1_LYR_dom"/>
</dbReference>
<evidence type="ECO:0000256" key="3">
    <source>
        <dbReference type="ARBA" id="ARBA00022448"/>
    </source>
</evidence>
<protein>
    <recommendedName>
        <fullName evidence="9">Complex 1 LYR protein domain-containing protein</fullName>
    </recommendedName>
</protein>
<keyword evidence="11" id="KW-1185">Reference proteome</keyword>
<sequence length="127" mass="15211">MPTAPTAFAEATKITLNNNVMRNRVLSLYRRYLRHSPTFVELYELDLPVAAVRTKIRQEFERNRFQKDINIINILYAKGQMEFQELVNFWKQNAHVMRYFENDGQTRFNEKVVPDRSFATRFLKGYN</sequence>